<gene>
    <name evidence="1" type="ORF">SAMN05443529_1601</name>
</gene>
<accession>A0A1G8M1X8</accession>
<organism evidence="1 2">
    <name type="scientific">Desulfosporosinus hippei DSM 8344</name>
    <dbReference type="NCBI Taxonomy" id="1121419"/>
    <lineage>
        <taxon>Bacteria</taxon>
        <taxon>Bacillati</taxon>
        <taxon>Bacillota</taxon>
        <taxon>Clostridia</taxon>
        <taxon>Eubacteriales</taxon>
        <taxon>Desulfitobacteriaceae</taxon>
        <taxon>Desulfosporosinus</taxon>
    </lineage>
</organism>
<name>A0A1G8M1X8_9FIRM</name>
<keyword evidence="2" id="KW-1185">Reference proteome</keyword>
<dbReference type="Proteomes" id="UP000198656">
    <property type="component" value="Unassembled WGS sequence"/>
</dbReference>
<evidence type="ECO:0000313" key="1">
    <source>
        <dbReference type="EMBL" id="SDI61895.1"/>
    </source>
</evidence>
<sequence length="107" mass="12041">MFGIIITCIVVLSVNAIPHINRMVNRNIAATRLTDDRLRHGPIEFEGEVYFPSSYNLPEDKYTEVLGIIESKDAGLIVKYLNNDYALANKDDKNYTHLKTGVSGQVK</sequence>
<proteinExistence type="predicted"/>
<reference evidence="2" key="1">
    <citation type="submission" date="2016-10" db="EMBL/GenBank/DDBJ databases">
        <authorList>
            <person name="Varghese N."/>
            <person name="Submissions S."/>
        </authorList>
    </citation>
    <scope>NUCLEOTIDE SEQUENCE [LARGE SCALE GENOMIC DNA]</scope>
    <source>
        <strain evidence="2">DSM 8344</strain>
    </source>
</reference>
<dbReference type="EMBL" id="FNCP01000060">
    <property type="protein sequence ID" value="SDI61895.1"/>
    <property type="molecule type" value="Genomic_DNA"/>
</dbReference>
<protein>
    <submittedName>
        <fullName evidence="1">Uncharacterized protein</fullName>
    </submittedName>
</protein>
<dbReference type="AlphaFoldDB" id="A0A1G8M1X8"/>
<evidence type="ECO:0000313" key="2">
    <source>
        <dbReference type="Proteomes" id="UP000198656"/>
    </source>
</evidence>
<dbReference type="OrthoDB" id="2088369at2"/>